<keyword evidence="2" id="KW-0804">Transcription</keyword>
<dbReference type="InterPro" id="IPR007050">
    <property type="entry name" value="HTH_bacterioopsin"/>
</dbReference>
<dbReference type="GeneID" id="35593061"/>
<evidence type="ECO:0000313" key="5">
    <source>
        <dbReference type="Proteomes" id="UP000236584"/>
    </source>
</evidence>
<proteinExistence type="predicted"/>
<evidence type="ECO:0000313" key="4">
    <source>
        <dbReference type="EMBL" id="AUV82476.1"/>
    </source>
</evidence>
<evidence type="ECO:0000256" key="2">
    <source>
        <dbReference type="ARBA" id="ARBA00023163"/>
    </source>
</evidence>
<name>A0A2I8VKL8_9EURY</name>
<dbReference type="PANTHER" id="PTHR34236:SF1">
    <property type="entry name" value="DIMETHYL SULFOXIDE REDUCTASE TRANSCRIPTIONAL ACTIVATOR"/>
    <property type="match status" value="1"/>
</dbReference>
<sequence length="218" mass="24072">MPQANLTITIPNGIWIGDISRGHPNASVRILAALTGEDSGVGLAEITASDVMDIVTDVQTSDSVTELEILQRSENTVLLQFETTMPLLLFPVQDSGVPLEMPFTINDGQAEWEITAPQHRLSELGTQLREFGIPFTVNEVHHRIEPEQLLTARQLSLVHTAVEHGYYDTPRQCSLTELAEDIGLAKSTCSETLHRAEEKITKQFLENIDEATIESVCP</sequence>
<evidence type="ECO:0000256" key="1">
    <source>
        <dbReference type="ARBA" id="ARBA00023015"/>
    </source>
</evidence>
<dbReference type="Proteomes" id="UP000236584">
    <property type="component" value="Chromosome"/>
</dbReference>
<reference evidence="4 5" key="1">
    <citation type="submission" date="2018-01" db="EMBL/GenBank/DDBJ databases">
        <title>Complete genome sequence of Salinigranum rubrum GX10T, an extremely halophilic archaeon isolated from a marine solar saltern.</title>
        <authorList>
            <person name="Han S."/>
        </authorList>
    </citation>
    <scope>NUCLEOTIDE SEQUENCE [LARGE SCALE GENOMIC DNA]</scope>
    <source>
        <strain evidence="4 5">GX10</strain>
    </source>
</reference>
<dbReference type="AlphaFoldDB" id="A0A2I8VKL8"/>
<dbReference type="Pfam" id="PF04967">
    <property type="entry name" value="HTH_10"/>
    <property type="match status" value="1"/>
</dbReference>
<evidence type="ECO:0000259" key="3">
    <source>
        <dbReference type="Pfam" id="PF04967"/>
    </source>
</evidence>
<protein>
    <submittedName>
        <fullName evidence="4">Helix-turn-helix domain-containing protein</fullName>
    </submittedName>
</protein>
<dbReference type="RefSeq" id="WP_103426165.1">
    <property type="nucleotide sequence ID" value="NZ_CP026309.1"/>
</dbReference>
<gene>
    <name evidence="4" type="ORF">C2R22_13180</name>
</gene>
<keyword evidence="1" id="KW-0805">Transcription regulation</keyword>
<dbReference type="KEGG" id="srub:C2R22_13180"/>
<dbReference type="PANTHER" id="PTHR34236">
    <property type="entry name" value="DIMETHYL SULFOXIDE REDUCTASE TRANSCRIPTIONAL ACTIVATOR"/>
    <property type="match status" value="1"/>
</dbReference>
<organism evidence="4 5">
    <name type="scientific">Salinigranum rubrum</name>
    <dbReference type="NCBI Taxonomy" id="755307"/>
    <lineage>
        <taxon>Archaea</taxon>
        <taxon>Methanobacteriati</taxon>
        <taxon>Methanobacteriota</taxon>
        <taxon>Stenosarchaea group</taxon>
        <taxon>Halobacteria</taxon>
        <taxon>Halobacteriales</taxon>
        <taxon>Haloferacaceae</taxon>
        <taxon>Salinigranum</taxon>
    </lineage>
</organism>
<dbReference type="OrthoDB" id="51502at2157"/>
<accession>A0A2I8VKL8</accession>
<keyword evidence="5" id="KW-1185">Reference proteome</keyword>
<feature type="domain" description="HTH bat-type" evidence="3">
    <location>
        <begin position="150"/>
        <end position="201"/>
    </location>
</feature>
<dbReference type="EMBL" id="CP026309">
    <property type="protein sequence ID" value="AUV82476.1"/>
    <property type="molecule type" value="Genomic_DNA"/>
</dbReference>